<evidence type="ECO:0000313" key="16">
    <source>
        <dbReference type="Proteomes" id="UP000694700"/>
    </source>
</evidence>
<dbReference type="SUPFAM" id="SSF56672">
    <property type="entry name" value="DNA/RNA polymerases"/>
    <property type="match status" value="1"/>
</dbReference>
<dbReference type="Proteomes" id="UP000694700">
    <property type="component" value="Unplaced"/>
</dbReference>
<dbReference type="FunFam" id="3.30.420.10:FF:000032">
    <property type="entry name" value="Retrovirus-related Pol polyprotein from transposon 297-like Protein"/>
    <property type="match status" value="1"/>
</dbReference>
<dbReference type="PROSITE" id="PS50994">
    <property type="entry name" value="INTEGRASE"/>
    <property type="match status" value="1"/>
</dbReference>
<dbReference type="Pfam" id="PF17919">
    <property type="entry name" value="RT_RNaseH_2"/>
    <property type="match status" value="1"/>
</dbReference>
<dbReference type="InterPro" id="IPR001584">
    <property type="entry name" value="Integrase_cat-core"/>
</dbReference>
<evidence type="ECO:0000259" key="14">
    <source>
        <dbReference type="PROSITE" id="PS50994"/>
    </source>
</evidence>
<dbReference type="InterPro" id="IPR036397">
    <property type="entry name" value="RNaseH_sf"/>
</dbReference>
<dbReference type="InterPro" id="IPR000477">
    <property type="entry name" value="RT_dom"/>
</dbReference>
<dbReference type="GO" id="GO:0004523">
    <property type="term" value="F:RNA-DNA hybrid ribonuclease activity"/>
    <property type="evidence" value="ECO:0007669"/>
    <property type="project" value="UniProtKB-EC"/>
</dbReference>
<evidence type="ECO:0000256" key="11">
    <source>
        <dbReference type="ARBA" id="ARBA00039658"/>
    </source>
</evidence>
<dbReference type="SUPFAM" id="SSF53098">
    <property type="entry name" value="Ribonuclease H-like"/>
    <property type="match status" value="1"/>
</dbReference>
<dbReference type="InterPro" id="IPR050951">
    <property type="entry name" value="Retrovirus_Pol_polyprotein"/>
</dbReference>
<dbReference type="PANTHER" id="PTHR37984">
    <property type="entry name" value="PROTEIN CBG26694"/>
    <property type="match status" value="1"/>
</dbReference>
<dbReference type="CDD" id="cd01647">
    <property type="entry name" value="RT_LTR"/>
    <property type="match status" value="1"/>
</dbReference>
<dbReference type="Gene3D" id="1.10.340.70">
    <property type="match status" value="1"/>
</dbReference>
<dbReference type="InterPro" id="IPR043502">
    <property type="entry name" value="DNA/RNA_pol_sf"/>
</dbReference>
<dbReference type="CDD" id="cd00303">
    <property type="entry name" value="retropepsin_like"/>
    <property type="match status" value="1"/>
</dbReference>
<dbReference type="Gene3D" id="3.30.420.10">
    <property type="entry name" value="Ribonuclease H-like superfamily/Ribonuclease H"/>
    <property type="match status" value="1"/>
</dbReference>
<keyword evidence="5" id="KW-0548">Nucleotidyltransferase</keyword>
<evidence type="ECO:0000313" key="15">
    <source>
        <dbReference type="Ensembl" id="ENSCCRP00015011162.1"/>
    </source>
</evidence>
<dbReference type="InterPro" id="IPR041577">
    <property type="entry name" value="RT_RNaseH_2"/>
</dbReference>
<dbReference type="InterPro" id="IPR043128">
    <property type="entry name" value="Rev_trsase/Diguanyl_cyclase"/>
</dbReference>
<evidence type="ECO:0000256" key="12">
    <source>
        <dbReference type="SAM" id="MobiDB-lite"/>
    </source>
</evidence>
<protein>
    <recommendedName>
        <fullName evidence="11">Gypsy retrotransposon integrase-like protein 1</fullName>
        <ecNumber evidence="2">3.1.26.4</ecNumber>
    </recommendedName>
</protein>
<keyword evidence="8" id="KW-0378">Hydrolase</keyword>
<dbReference type="Gene3D" id="3.10.10.10">
    <property type="entry name" value="HIV Type 1 Reverse Transcriptase, subunit A, domain 1"/>
    <property type="match status" value="1"/>
</dbReference>
<dbReference type="Gene3D" id="3.10.20.370">
    <property type="match status" value="1"/>
</dbReference>
<keyword evidence="7" id="KW-0255">Endonuclease</keyword>
<dbReference type="GO" id="GO:0015074">
    <property type="term" value="P:DNA integration"/>
    <property type="evidence" value="ECO:0007669"/>
    <property type="project" value="InterPro"/>
</dbReference>
<dbReference type="Ensembl" id="ENSCCRT00015011575.1">
    <property type="protein sequence ID" value="ENSCCRP00015011162.1"/>
    <property type="gene ID" value="ENSCCRG00015005245.1"/>
</dbReference>
<dbReference type="PANTHER" id="PTHR37984:SF5">
    <property type="entry name" value="PROTEIN NYNRIN-LIKE"/>
    <property type="match status" value="1"/>
</dbReference>
<keyword evidence="10" id="KW-0511">Multifunctional enzyme</keyword>
<evidence type="ECO:0000256" key="7">
    <source>
        <dbReference type="ARBA" id="ARBA00022759"/>
    </source>
</evidence>
<evidence type="ECO:0000256" key="3">
    <source>
        <dbReference type="ARBA" id="ARBA00022670"/>
    </source>
</evidence>
<dbReference type="InterPro" id="IPR012337">
    <property type="entry name" value="RNaseH-like_sf"/>
</dbReference>
<feature type="domain" description="Integrase catalytic" evidence="14">
    <location>
        <begin position="953"/>
        <end position="1111"/>
    </location>
</feature>
<keyword evidence="6" id="KW-0540">Nuclease</keyword>
<dbReference type="Pfam" id="PF17921">
    <property type="entry name" value="Integrase_H2C2"/>
    <property type="match status" value="1"/>
</dbReference>
<keyword evidence="4" id="KW-0808">Transferase</keyword>
<comment type="similarity">
    <text evidence="1">Belongs to the beta type-B retroviral polymerase family. HERV class-II K(HML-2) pol subfamily.</text>
</comment>
<dbReference type="GO" id="GO:0003676">
    <property type="term" value="F:nucleic acid binding"/>
    <property type="evidence" value="ECO:0007669"/>
    <property type="project" value="InterPro"/>
</dbReference>
<dbReference type="SUPFAM" id="SSF50630">
    <property type="entry name" value="Acid proteases"/>
    <property type="match status" value="1"/>
</dbReference>
<dbReference type="EC" id="3.1.26.4" evidence="2"/>
<proteinExistence type="inferred from homology"/>
<evidence type="ECO:0000256" key="9">
    <source>
        <dbReference type="ARBA" id="ARBA00022918"/>
    </source>
</evidence>
<evidence type="ECO:0000256" key="2">
    <source>
        <dbReference type="ARBA" id="ARBA00012180"/>
    </source>
</evidence>
<dbReference type="FunFam" id="3.30.70.270:FF:000020">
    <property type="entry name" value="Transposon Tf2-6 polyprotein-like Protein"/>
    <property type="match status" value="1"/>
</dbReference>
<dbReference type="FunFam" id="1.10.340.70:FF:000001">
    <property type="entry name" value="Retrovirus-related Pol polyprotein from transposon gypsy-like Protein"/>
    <property type="match status" value="1"/>
</dbReference>
<keyword evidence="9" id="KW-0695">RNA-directed DNA polymerase</keyword>
<feature type="domain" description="Reverse transcriptase" evidence="13">
    <location>
        <begin position="359"/>
        <end position="538"/>
    </location>
</feature>
<feature type="region of interest" description="Disordered" evidence="12">
    <location>
        <begin position="1329"/>
        <end position="1360"/>
    </location>
</feature>
<dbReference type="Gene3D" id="3.30.70.270">
    <property type="match status" value="2"/>
</dbReference>
<dbReference type="CDD" id="cd09274">
    <property type="entry name" value="RNase_HI_RT_Ty3"/>
    <property type="match status" value="1"/>
</dbReference>
<dbReference type="GO" id="GO:0008233">
    <property type="term" value="F:peptidase activity"/>
    <property type="evidence" value="ECO:0007669"/>
    <property type="project" value="UniProtKB-KW"/>
</dbReference>
<evidence type="ECO:0000259" key="13">
    <source>
        <dbReference type="PROSITE" id="PS50878"/>
    </source>
</evidence>
<evidence type="ECO:0000256" key="8">
    <source>
        <dbReference type="ARBA" id="ARBA00022801"/>
    </source>
</evidence>
<evidence type="ECO:0000256" key="1">
    <source>
        <dbReference type="ARBA" id="ARBA00010879"/>
    </source>
</evidence>
<accession>A0A8C1SPK3</accession>
<name>A0A8C1SPK3_CYPCA</name>
<dbReference type="Pfam" id="PF00078">
    <property type="entry name" value="RVT_1"/>
    <property type="match status" value="1"/>
</dbReference>
<evidence type="ECO:0000256" key="6">
    <source>
        <dbReference type="ARBA" id="ARBA00022722"/>
    </source>
</evidence>
<dbReference type="FunFam" id="3.10.10.10:FF:000007">
    <property type="entry name" value="Retrovirus-related Pol polyprotein from transposon 17.6-like Protein"/>
    <property type="match status" value="1"/>
</dbReference>
<dbReference type="InterPro" id="IPR021109">
    <property type="entry name" value="Peptidase_aspartic_dom_sf"/>
</dbReference>
<dbReference type="Gene3D" id="2.40.70.10">
    <property type="entry name" value="Acid Proteases"/>
    <property type="match status" value="1"/>
</dbReference>
<organism evidence="15 16">
    <name type="scientific">Cyprinus carpio</name>
    <name type="common">Common carp</name>
    <dbReference type="NCBI Taxonomy" id="7962"/>
    <lineage>
        <taxon>Eukaryota</taxon>
        <taxon>Metazoa</taxon>
        <taxon>Chordata</taxon>
        <taxon>Craniata</taxon>
        <taxon>Vertebrata</taxon>
        <taxon>Euteleostomi</taxon>
        <taxon>Actinopterygii</taxon>
        <taxon>Neopterygii</taxon>
        <taxon>Teleostei</taxon>
        <taxon>Ostariophysi</taxon>
        <taxon>Cypriniformes</taxon>
        <taxon>Cyprinidae</taxon>
        <taxon>Cyprininae</taxon>
        <taxon>Cyprinus</taxon>
    </lineage>
</organism>
<keyword evidence="3" id="KW-0645">Protease</keyword>
<dbReference type="FunFam" id="3.10.20.370:FF:000001">
    <property type="entry name" value="Retrovirus-related Pol polyprotein from transposon 17.6-like protein"/>
    <property type="match status" value="1"/>
</dbReference>
<dbReference type="InterPro" id="IPR041588">
    <property type="entry name" value="Integrase_H2C2"/>
</dbReference>
<sequence length="1372" mass="153040">MATHRSVSNLISSCPHVIALMGGVSVPCLVDTGSMVTTITESCFRQHFEPWGQDRLQNCQWLQLRAANGLSIPYVGYLELDVEFCGRLVIGCGVLVVRDPPGGMSLDVPGVLGMNILSRCYQELFGQHGSALFDLPVVTQLPDVSSALQYCHQVSAKKLSVHVGSVRVRGRRVCRIPGGTMKLVAATCAALDSGSTVLFEPPESGLPAGLLASPALVRVNRGTVYVPVVNVGTVEVILRPTTVVGNVREVYMVSLPTGISEEKPLAATVQSHSVAGAHSLSHQIESLDLSVLSGPEQGQVRALLQKYQTVFSGHEGDLGCTRLISHDIPLIDNVPVRQRYRRIPPSEYEVVKTHINQLLEAGIVRESCSPYASPIVLVKKRDGSLRMCVDYRHLNAKTRRDAFPLPRIEETLDSLAGARWFSTLDLASGYLQVPVSEPDRSKTAFCTPFGLFEWNRMPFGLCNAPSTFQRLMERLFGDQRCQSLLLYLDDVVVFSSSVAQHLDRLEMVLGRLEKEGLKAKLEKCVFFKPEVKFLGHVISAQGVATDPGKIEAVAQWRCPETVSELRTFLGFASYYRRFVEGFAKLAAPLHRLVAEVIGGKAGKRRGQSLTNAWTEQCQTAFEDLKGKLTSTPVLAYADFSKTFILEVDASHAGLGAVLSQEFEGKVRPIAYASRSLRPTERNMNNYSSMKLEFLALKWAMVEKFREYLLGHKCIVFTDNNPLSHLGTARLGATEQRWAAELAAFNFEVRYRSGRSNGNADALSRQNPVIQGEVKELAAGVTIPESLRQAIGTGVAVQADVRAVSALPGYSALDLRSMQEADPVISQVIKFWERGQRPGSAERRQLDKPVLSLLQQWNRLETKEGVLYRRIFRPDGGEECYQLVLPDVLRDEVLTQLHQQHGHQGVERTSELTRQRCYWPNMLADITRWCQECERCQLAKDNRPVARAFMGHLLASRPNEVLAIDFTVLEPSYSGQENILVMTDVFSKFSIAVPTHDQRAETVAQVLVEEWFYKFGVPGRLHSDQGRNFESALIRQLCELYQVRKSRTTPYHPAGNGQCERFNRTLYNLLRTLPYSRKRDWVSCLSQVIFCYNTTPHQVTGESPYYLMFGQEPQLPIDFLLGRVPEPAAGSVHSWVVEHRRRLQVAFEGARERLKAAADRRKRQHDQHVRDLPLAEGQLVYLRDKVVRGRHKIQDLWSSVIYQVVRPPEEGGVVYSIAPVTDLSKIRRVHRSLLKACVQREVLPVEQCIGSVENQEDPQEYEEVDDVDLVMLVPETPQTIQGTESRDVGRLVQPGIQEELSSAGIPPVSAVPVESEGSQNEVVVVPRRSGRTGAGQHSNPHHLPQAVREERNSAYASSETISNSISALFRPWS</sequence>
<dbReference type="GO" id="GO:0003964">
    <property type="term" value="F:RNA-directed DNA polymerase activity"/>
    <property type="evidence" value="ECO:0007669"/>
    <property type="project" value="UniProtKB-KW"/>
</dbReference>
<evidence type="ECO:0000256" key="4">
    <source>
        <dbReference type="ARBA" id="ARBA00022679"/>
    </source>
</evidence>
<evidence type="ECO:0000256" key="5">
    <source>
        <dbReference type="ARBA" id="ARBA00022695"/>
    </source>
</evidence>
<dbReference type="Pfam" id="PF00665">
    <property type="entry name" value="rve"/>
    <property type="match status" value="1"/>
</dbReference>
<evidence type="ECO:0000256" key="10">
    <source>
        <dbReference type="ARBA" id="ARBA00023268"/>
    </source>
</evidence>
<reference evidence="15" key="1">
    <citation type="submission" date="2025-08" db="UniProtKB">
        <authorList>
            <consortium name="Ensembl"/>
        </authorList>
    </citation>
    <scope>IDENTIFICATION</scope>
</reference>
<dbReference type="PROSITE" id="PS50878">
    <property type="entry name" value="RT_POL"/>
    <property type="match status" value="1"/>
</dbReference>
<dbReference type="GO" id="GO:0006508">
    <property type="term" value="P:proteolysis"/>
    <property type="evidence" value="ECO:0007669"/>
    <property type="project" value="UniProtKB-KW"/>
</dbReference>